<dbReference type="InterPro" id="IPR039538">
    <property type="entry name" value="BetI_C"/>
</dbReference>
<dbReference type="EMBL" id="JABBXF010000027">
    <property type="protein sequence ID" value="NVK78668.1"/>
    <property type="molecule type" value="Genomic_DNA"/>
</dbReference>
<dbReference type="SUPFAM" id="SSF48498">
    <property type="entry name" value="Tetracyclin repressor-like, C-terminal domain"/>
    <property type="match status" value="1"/>
</dbReference>
<dbReference type="Pfam" id="PF00440">
    <property type="entry name" value="TetR_N"/>
    <property type="match status" value="1"/>
</dbReference>
<dbReference type="PANTHER" id="PTHR30055">
    <property type="entry name" value="HTH-TYPE TRANSCRIPTIONAL REGULATOR RUTR"/>
    <property type="match status" value="1"/>
</dbReference>
<dbReference type="Pfam" id="PF13977">
    <property type="entry name" value="TetR_C_6"/>
    <property type="match status" value="1"/>
</dbReference>
<dbReference type="PROSITE" id="PS50977">
    <property type="entry name" value="HTH_TETR_2"/>
    <property type="match status" value="1"/>
</dbReference>
<keyword evidence="4" id="KW-0804">Transcription</keyword>
<evidence type="ECO:0000313" key="7">
    <source>
        <dbReference type="EMBL" id="NVK78668.1"/>
    </source>
</evidence>
<dbReference type="Proteomes" id="UP000587462">
    <property type="component" value="Unassembled WGS sequence"/>
</dbReference>
<dbReference type="AlphaFoldDB" id="A0A7Y7B433"/>
<dbReference type="InterPro" id="IPR050109">
    <property type="entry name" value="HTH-type_TetR-like_transc_reg"/>
</dbReference>
<dbReference type="GO" id="GO:0000976">
    <property type="term" value="F:transcription cis-regulatory region binding"/>
    <property type="evidence" value="ECO:0007669"/>
    <property type="project" value="TreeGrafter"/>
</dbReference>
<sequence>MPKRVDHGERRRRIAEALWRIASRQGLDGASLRDVAAEAGISLGQLQHYFSSKDAMLVFALEHINEMATERIRDRITALSDEPPAPRTILREIAAEMLPLNDESRTGMLVQIAYFIRAVHDQQLQKHAREGAPALREFYAGLLRSAVERGEVAPDRDPDVEAALFIALVDGLGSYALLGVHTPEEAMGLVDAHLERLFGGR</sequence>
<dbReference type="RefSeq" id="WP_171080997.1">
    <property type="nucleotide sequence ID" value="NZ_BNBU01000010.1"/>
</dbReference>
<keyword evidence="2" id="KW-0805">Transcription regulation</keyword>
<reference evidence="7 8" key="1">
    <citation type="submission" date="2020-04" db="EMBL/GenBank/DDBJ databases">
        <title>Draft Genome Sequence of Streptomyces morookaense DSM 40503, an 8-azaguanine-producing strain.</title>
        <authorList>
            <person name="Qi J."/>
            <person name="Gao J.-M."/>
        </authorList>
    </citation>
    <scope>NUCLEOTIDE SEQUENCE [LARGE SCALE GENOMIC DNA]</scope>
    <source>
        <strain evidence="7 8">DSM 40503</strain>
    </source>
</reference>
<dbReference type="InterPro" id="IPR036271">
    <property type="entry name" value="Tet_transcr_reg_TetR-rel_C_sf"/>
</dbReference>
<feature type="DNA-binding region" description="H-T-H motif" evidence="5">
    <location>
        <begin position="31"/>
        <end position="50"/>
    </location>
</feature>
<dbReference type="InterPro" id="IPR001647">
    <property type="entry name" value="HTH_TetR"/>
</dbReference>
<gene>
    <name evidence="7" type="ORF">HG542_13435</name>
</gene>
<dbReference type="InterPro" id="IPR009057">
    <property type="entry name" value="Homeodomain-like_sf"/>
</dbReference>
<dbReference type="GO" id="GO:0003700">
    <property type="term" value="F:DNA-binding transcription factor activity"/>
    <property type="evidence" value="ECO:0007669"/>
    <property type="project" value="TreeGrafter"/>
</dbReference>
<evidence type="ECO:0000256" key="1">
    <source>
        <dbReference type="ARBA" id="ARBA00022491"/>
    </source>
</evidence>
<feature type="domain" description="HTH tetR-type" evidence="6">
    <location>
        <begin position="8"/>
        <end position="68"/>
    </location>
</feature>
<proteinExistence type="predicted"/>
<evidence type="ECO:0000256" key="5">
    <source>
        <dbReference type="PROSITE-ProRule" id="PRU00335"/>
    </source>
</evidence>
<evidence type="ECO:0000256" key="4">
    <source>
        <dbReference type="ARBA" id="ARBA00023163"/>
    </source>
</evidence>
<evidence type="ECO:0000313" key="8">
    <source>
        <dbReference type="Proteomes" id="UP000587462"/>
    </source>
</evidence>
<evidence type="ECO:0000256" key="2">
    <source>
        <dbReference type="ARBA" id="ARBA00023015"/>
    </source>
</evidence>
<evidence type="ECO:0000256" key="3">
    <source>
        <dbReference type="ARBA" id="ARBA00023125"/>
    </source>
</evidence>
<protein>
    <submittedName>
        <fullName evidence="7">TetR/AcrR family transcriptional regulator</fullName>
    </submittedName>
</protein>
<evidence type="ECO:0000259" key="6">
    <source>
        <dbReference type="PROSITE" id="PS50977"/>
    </source>
</evidence>
<accession>A0A7Y7B433</accession>
<dbReference type="Gene3D" id="1.10.357.10">
    <property type="entry name" value="Tetracycline Repressor, domain 2"/>
    <property type="match status" value="1"/>
</dbReference>
<organism evidence="7 8">
    <name type="scientific">Streptomyces morookaense</name>
    <name type="common">Streptoverticillium morookaense</name>
    <dbReference type="NCBI Taxonomy" id="1970"/>
    <lineage>
        <taxon>Bacteria</taxon>
        <taxon>Bacillati</taxon>
        <taxon>Actinomycetota</taxon>
        <taxon>Actinomycetes</taxon>
        <taxon>Kitasatosporales</taxon>
        <taxon>Streptomycetaceae</taxon>
        <taxon>Streptomyces</taxon>
    </lineage>
</organism>
<keyword evidence="3 5" id="KW-0238">DNA-binding</keyword>
<keyword evidence="8" id="KW-1185">Reference proteome</keyword>
<keyword evidence="1" id="KW-0678">Repressor</keyword>
<dbReference type="SUPFAM" id="SSF46689">
    <property type="entry name" value="Homeodomain-like"/>
    <property type="match status" value="1"/>
</dbReference>
<name>A0A7Y7B433_STRMO</name>
<comment type="caution">
    <text evidence="7">The sequence shown here is derived from an EMBL/GenBank/DDBJ whole genome shotgun (WGS) entry which is preliminary data.</text>
</comment>
<dbReference type="PANTHER" id="PTHR30055:SF234">
    <property type="entry name" value="HTH-TYPE TRANSCRIPTIONAL REGULATOR BETI"/>
    <property type="match status" value="1"/>
</dbReference>